<evidence type="ECO:0000256" key="1">
    <source>
        <dbReference type="SAM" id="Phobius"/>
    </source>
</evidence>
<gene>
    <name evidence="2" type="ORF">ERS852568_03029</name>
</gene>
<feature type="transmembrane region" description="Helical" evidence="1">
    <location>
        <begin position="57"/>
        <end position="77"/>
    </location>
</feature>
<reference evidence="2 3" key="1">
    <citation type="submission" date="2015-09" db="EMBL/GenBank/DDBJ databases">
        <authorList>
            <consortium name="Pathogen Informatics"/>
        </authorList>
    </citation>
    <scope>NUCLEOTIDE SEQUENCE [LARGE SCALE GENOMIC DNA]</scope>
    <source>
        <strain evidence="2 3">2789STDY5834956</strain>
    </source>
</reference>
<name>A0A174VNV2_9CLOT</name>
<dbReference type="AlphaFoldDB" id="A0A174VNV2"/>
<sequence>MILKIVKLFCYILILSVLIDLACFFGYKNFFSNLFVKNDISKINNLKKDIKLFKDEFFTIFIGLSIVGILFCLFGFLKYI</sequence>
<keyword evidence="1" id="KW-0812">Transmembrane</keyword>
<protein>
    <submittedName>
        <fullName evidence="2">Uncharacterized protein</fullName>
    </submittedName>
</protein>
<evidence type="ECO:0000313" key="3">
    <source>
        <dbReference type="Proteomes" id="UP000095563"/>
    </source>
</evidence>
<dbReference type="Proteomes" id="UP000095563">
    <property type="component" value="Unassembled WGS sequence"/>
</dbReference>
<accession>A0A174VNV2</accession>
<keyword evidence="1" id="KW-1133">Transmembrane helix</keyword>
<keyword evidence="1" id="KW-0472">Membrane</keyword>
<organism evidence="2 3">
    <name type="scientific">Clostridium baratii</name>
    <dbReference type="NCBI Taxonomy" id="1561"/>
    <lineage>
        <taxon>Bacteria</taxon>
        <taxon>Bacillati</taxon>
        <taxon>Bacillota</taxon>
        <taxon>Clostridia</taxon>
        <taxon>Eubacteriales</taxon>
        <taxon>Clostridiaceae</taxon>
        <taxon>Clostridium</taxon>
    </lineage>
</organism>
<dbReference type="RefSeq" id="WP_055209381.1">
    <property type="nucleotide sequence ID" value="NZ_CZBO01000020.1"/>
</dbReference>
<proteinExistence type="predicted"/>
<evidence type="ECO:0000313" key="2">
    <source>
        <dbReference type="EMBL" id="CUQ35146.1"/>
    </source>
</evidence>
<dbReference type="EMBL" id="CZBO01000020">
    <property type="protein sequence ID" value="CUQ35146.1"/>
    <property type="molecule type" value="Genomic_DNA"/>
</dbReference>
<feature type="transmembrane region" description="Helical" evidence="1">
    <location>
        <begin position="9"/>
        <end position="27"/>
    </location>
</feature>